<feature type="transmembrane region" description="Helical" evidence="6">
    <location>
        <begin position="20"/>
        <end position="41"/>
    </location>
</feature>
<evidence type="ECO:0000256" key="5">
    <source>
        <dbReference type="ARBA" id="ARBA00023136"/>
    </source>
</evidence>
<evidence type="ECO:0000256" key="3">
    <source>
        <dbReference type="ARBA" id="ARBA00022692"/>
    </source>
</evidence>
<dbReference type="InterPro" id="IPR042094">
    <property type="entry name" value="T2SS_GspF_sf"/>
</dbReference>
<evidence type="ECO:0000256" key="1">
    <source>
        <dbReference type="ARBA" id="ARBA00004651"/>
    </source>
</evidence>
<feature type="transmembrane region" description="Helical" evidence="6">
    <location>
        <begin position="310"/>
        <end position="330"/>
    </location>
</feature>
<feature type="transmembrane region" description="Helical" evidence="6">
    <location>
        <begin position="130"/>
        <end position="152"/>
    </location>
</feature>
<feature type="domain" description="Type II secretion system protein GspF" evidence="7">
    <location>
        <begin position="171"/>
        <end position="295"/>
    </location>
</feature>
<keyword evidence="9" id="KW-1185">Reference proteome</keyword>
<dbReference type="Proteomes" id="UP000578686">
    <property type="component" value="Unassembled WGS sequence"/>
</dbReference>
<evidence type="ECO:0000313" key="9">
    <source>
        <dbReference type="Proteomes" id="UP000578686"/>
    </source>
</evidence>
<proteinExistence type="predicted"/>
<feature type="transmembrane region" description="Helical" evidence="6">
    <location>
        <begin position="101"/>
        <end position="124"/>
    </location>
</feature>
<dbReference type="PANTHER" id="PTHR35007:SF1">
    <property type="entry name" value="PILUS ASSEMBLY PROTEIN"/>
    <property type="match status" value="1"/>
</dbReference>
<keyword evidence="4 6" id="KW-1133">Transmembrane helix</keyword>
<dbReference type="Gene3D" id="1.20.81.30">
    <property type="entry name" value="Type II secretion system (T2SS), domain F"/>
    <property type="match status" value="1"/>
</dbReference>
<dbReference type="AlphaFoldDB" id="A0A7X6D2A7"/>
<keyword evidence="5 6" id="KW-0472">Membrane</keyword>
<reference evidence="8 9" key="1">
    <citation type="submission" date="2020-03" db="EMBL/GenBank/DDBJ databases">
        <title>Draft genome of Streptomyces sp. ventii, isolated from the Axial Seamount in the Pacific Ocean, and resequencing of the two type strains Streptomyces lonarensis strain NCL 716 and Streptomyces bohaiensis strain 11A07.</title>
        <authorList>
            <person name="Loughran R.M."/>
            <person name="Pfannmuller K.M."/>
            <person name="Wasson B.J."/>
            <person name="Deadmond M.C."/>
            <person name="Paddock B.E."/>
            <person name="Koyack M.J."/>
            <person name="Gallegos D.A."/>
            <person name="Mitchell E.A."/>
            <person name="Ushijima B."/>
            <person name="Saw J.H."/>
            <person name="Mcphail K.L."/>
            <person name="Videau P."/>
        </authorList>
    </citation>
    <scope>NUCLEOTIDE SEQUENCE [LARGE SCALE GENOMIC DNA]</scope>
    <source>
        <strain evidence="8 9">NCL716</strain>
    </source>
</reference>
<sequence length="338" mass="35684">MTGPPAPGDATVLAVDHLPQLTLGVALVAALVFVVGLHSWATGRARQRSLMHRLSGPDPTPADPIVPGAARRGADLRPGRFATVDARVRGTRFGRRLRNKLAATGLDLTAGEYLVYVTAAVLLLGLVGSVVLAPFFGPVFAALALWGGNVYLTWQRNKRTERFIAQLPELARLIANGTAAGLALRTALAMAAEEMDDPARTELASVANQLAVGRSLEEALDELGERLPSRELNVLVSTLILANRAGGAIVSSLRNLTDTLEQRKETRREVRTLLAEVNATAVTVPALGLGALLMINSMAPGALSRVTGSAAGQIAMIVAISLYVVGFVVVRRFGRVDV</sequence>
<evidence type="ECO:0000256" key="2">
    <source>
        <dbReference type="ARBA" id="ARBA00022475"/>
    </source>
</evidence>
<feature type="transmembrane region" description="Helical" evidence="6">
    <location>
        <begin position="273"/>
        <end position="295"/>
    </location>
</feature>
<evidence type="ECO:0000256" key="6">
    <source>
        <dbReference type="SAM" id="Phobius"/>
    </source>
</evidence>
<accession>A0A7X6D2A7</accession>
<keyword evidence="3 6" id="KW-0812">Transmembrane</keyword>
<protein>
    <recommendedName>
        <fullName evidence="7">Type II secretion system protein GspF domain-containing protein</fullName>
    </recommendedName>
</protein>
<evidence type="ECO:0000313" key="8">
    <source>
        <dbReference type="EMBL" id="NJQ06902.1"/>
    </source>
</evidence>
<dbReference type="Pfam" id="PF00482">
    <property type="entry name" value="T2SSF"/>
    <property type="match status" value="1"/>
</dbReference>
<keyword evidence="2" id="KW-1003">Cell membrane</keyword>
<name>A0A7X6D2A7_9ACTN</name>
<dbReference type="GO" id="GO:0005886">
    <property type="term" value="C:plasma membrane"/>
    <property type="evidence" value="ECO:0007669"/>
    <property type="project" value="UniProtKB-SubCell"/>
</dbReference>
<dbReference type="RefSeq" id="WP_167971432.1">
    <property type="nucleotide sequence ID" value="NZ_BHZG01000169.1"/>
</dbReference>
<evidence type="ECO:0000259" key="7">
    <source>
        <dbReference type="Pfam" id="PF00482"/>
    </source>
</evidence>
<comment type="caution">
    <text evidence="8">The sequence shown here is derived from an EMBL/GenBank/DDBJ whole genome shotgun (WGS) entry which is preliminary data.</text>
</comment>
<dbReference type="EMBL" id="JAAVJD010000116">
    <property type="protein sequence ID" value="NJQ06902.1"/>
    <property type="molecule type" value="Genomic_DNA"/>
</dbReference>
<dbReference type="InterPro" id="IPR018076">
    <property type="entry name" value="T2SS_GspF_dom"/>
</dbReference>
<dbReference type="PANTHER" id="PTHR35007">
    <property type="entry name" value="INTEGRAL MEMBRANE PROTEIN-RELATED"/>
    <property type="match status" value="1"/>
</dbReference>
<comment type="subcellular location">
    <subcellularLocation>
        <location evidence="1">Cell membrane</location>
        <topology evidence="1">Multi-pass membrane protein</topology>
    </subcellularLocation>
</comment>
<organism evidence="8 9">
    <name type="scientific">Streptomyces lonarensis</name>
    <dbReference type="NCBI Taxonomy" id="700599"/>
    <lineage>
        <taxon>Bacteria</taxon>
        <taxon>Bacillati</taxon>
        <taxon>Actinomycetota</taxon>
        <taxon>Actinomycetes</taxon>
        <taxon>Kitasatosporales</taxon>
        <taxon>Streptomycetaceae</taxon>
        <taxon>Streptomyces</taxon>
    </lineage>
</organism>
<evidence type="ECO:0000256" key="4">
    <source>
        <dbReference type="ARBA" id="ARBA00022989"/>
    </source>
</evidence>
<gene>
    <name evidence="8" type="ORF">HCN56_15250</name>
</gene>